<protein>
    <submittedName>
        <fullName evidence="8">Uncharacterized protein LOC103520633</fullName>
    </submittedName>
</protein>
<evidence type="ECO:0000256" key="5">
    <source>
        <dbReference type="ARBA" id="ARBA00023224"/>
    </source>
</evidence>
<evidence type="ECO:0000256" key="1">
    <source>
        <dbReference type="ARBA" id="ARBA00008979"/>
    </source>
</evidence>
<feature type="region of interest" description="Disordered" evidence="6">
    <location>
        <begin position="68"/>
        <end position="93"/>
    </location>
</feature>
<organism evidence="7 8">
    <name type="scientific">Diaphorina citri</name>
    <name type="common">Asian citrus psyllid</name>
    <dbReference type="NCBI Taxonomy" id="121845"/>
    <lineage>
        <taxon>Eukaryota</taxon>
        <taxon>Metazoa</taxon>
        <taxon>Ecdysozoa</taxon>
        <taxon>Arthropoda</taxon>
        <taxon>Hexapoda</taxon>
        <taxon>Insecta</taxon>
        <taxon>Pterygota</taxon>
        <taxon>Neoptera</taxon>
        <taxon>Paraneoptera</taxon>
        <taxon>Hemiptera</taxon>
        <taxon>Sternorrhyncha</taxon>
        <taxon>Psylloidea</taxon>
        <taxon>Psyllidae</taxon>
        <taxon>Diaphorininae</taxon>
        <taxon>Diaphorina</taxon>
    </lineage>
</organism>
<keyword evidence="5" id="KW-0807">Transducer</keyword>
<dbReference type="GO" id="GO:0004930">
    <property type="term" value="F:G protein-coupled receptor activity"/>
    <property type="evidence" value="ECO:0007669"/>
    <property type="project" value="UniProtKB-KW"/>
</dbReference>
<feature type="compositionally biased region" description="Polar residues" evidence="6">
    <location>
        <begin position="232"/>
        <end position="275"/>
    </location>
</feature>
<sequence length="427" mass="48598">MPNKSSQETWLNIENNGLAKFIFHNSTPTTATAPNDFKFGLTEHTKVLEKRQQKLDEVTQLNLDQVPQLPTSLQPPNSPNQPDNGEVLKEDDRGIPEAKDTLKATEKPVDLTEVITFFDDFLANKTIKITPERVDQIRTVLIQNKNALNLNDEERASLLEFLTIVSAKDRAINYTGPIGGRKSYFIINLEFSRSLIENLKFRNVLTKIQRDGLVRHGTVGSGRDLHVRFQANTTMGNRNDTNKSSQESPDSINETVNFRPTSNGTNAVSRQSNRGSLPKHVHNIHVRDKPNSTVPSIYNAQVPPKLYLIHGRKECKKLFRLAPHLTENTTYYVLDNGSLFFPFVEKSFATPDYCLDYFVEDDQINPLVCFLEPVEQKMDVLYAIADLGMLIYFYGLNYLLHDNDFIRHETPSNGAFTPREILLMTQE</sequence>
<feature type="region of interest" description="Disordered" evidence="6">
    <location>
        <begin position="232"/>
        <end position="279"/>
    </location>
</feature>
<gene>
    <name evidence="8" type="primary">LOC103520633</name>
</gene>
<reference evidence="8" key="1">
    <citation type="submission" date="2025-08" db="UniProtKB">
        <authorList>
            <consortium name="RefSeq"/>
        </authorList>
    </citation>
    <scope>IDENTIFICATION</scope>
</reference>
<keyword evidence="7" id="KW-1185">Reference proteome</keyword>
<dbReference type="GeneID" id="103520633"/>
<comment type="similarity">
    <text evidence="1">Belongs to the G-protein coupled receptor 2 family. Mth subfamily.</text>
</comment>
<proteinExistence type="inferred from homology"/>
<dbReference type="AlphaFoldDB" id="A0A3Q0JG91"/>
<dbReference type="RefSeq" id="XP_026687471.1">
    <property type="nucleotide sequence ID" value="XM_026831670.1"/>
</dbReference>
<name>A0A3Q0JG91_DIACI</name>
<dbReference type="InterPro" id="IPR023311">
    <property type="entry name" value="Methusela_ecto_dom_2"/>
</dbReference>
<dbReference type="Gene3D" id="2.170.180.11">
    <property type="entry name" value="Methuselah ectodomain, domain 2"/>
    <property type="match status" value="1"/>
</dbReference>
<keyword evidence="3" id="KW-0297">G-protein coupled receptor</keyword>
<evidence type="ECO:0000256" key="4">
    <source>
        <dbReference type="ARBA" id="ARBA00023170"/>
    </source>
</evidence>
<evidence type="ECO:0000313" key="8">
    <source>
        <dbReference type="RefSeq" id="XP_026687471.1"/>
    </source>
</evidence>
<keyword evidence="2" id="KW-0732">Signal</keyword>
<evidence type="ECO:0000313" key="7">
    <source>
        <dbReference type="Proteomes" id="UP000079169"/>
    </source>
</evidence>
<evidence type="ECO:0000256" key="6">
    <source>
        <dbReference type="SAM" id="MobiDB-lite"/>
    </source>
</evidence>
<evidence type="ECO:0000256" key="3">
    <source>
        <dbReference type="ARBA" id="ARBA00023040"/>
    </source>
</evidence>
<accession>A0A3Q0JG91</accession>
<dbReference type="Proteomes" id="UP000079169">
    <property type="component" value="Unplaced"/>
</dbReference>
<keyword evidence="4" id="KW-0675">Receptor</keyword>
<dbReference type="PaxDb" id="121845-A0A3Q0JG91"/>
<evidence type="ECO:0000256" key="2">
    <source>
        <dbReference type="ARBA" id="ARBA00022729"/>
    </source>
</evidence>
<dbReference type="KEGG" id="dci:103520633"/>
<feature type="compositionally biased region" description="Polar residues" evidence="6">
    <location>
        <begin position="68"/>
        <end position="83"/>
    </location>
</feature>